<evidence type="ECO:0000313" key="2">
    <source>
        <dbReference type="Proteomes" id="UP000024635"/>
    </source>
</evidence>
<protein>
    <submittedName>
        <fullName evidence="1">Uncharacterized protein</fullName>
    </submittedName>
</protein>
<reference evidence="2" key="1">
    <citation type="journal article" date="2015" name="Nat. Genet.">
        <title>The genome and transcriptome of the zoonotic hookworm Ancylostoma ceylanicum identify infection-specific gene families.</title>
        <authorList>
            <person name="Schwarz E.M."/>
            <person name="Hu Y."/>
            <person name="Antoshechkin I."/>
            <person name="Miller M.M."/>
            <person name="Sternberg P.W."/>
            <person name="Aroian R.V."/>
        </authorList>
    </citation>
    <scope>NUCLEOTIDE SEQUENCE</scope>
    <source>
        <strain evidence="2">HY135</strain>
    </source>
</reference>
<gene>
    <name evidence="1" type="primary">Acey_s0211.g2213</name>
    <name evidence="1" type="synonym">Acey-F55H12.3</name>
    <name evidence="1" type="ORF">Y032_0211g2213</name>
</gene>
<keyword evidence="2" id="KW-1185">Reference proteome</keyword>
<dbReference type="Proteomes" id="UP000024635">
    <property type="component" value="Unassembled WGS sequence"/>
</dbReference>
<evidence type="ECO:0000313" key="1">
    <source>
        <dbReference type="EMBL" id="EYB91065.1"/>
    </source>
</evidence>
<dbReference type="AlphaFoldDB" id="A0A016SKE0"/>
<organism evidence="1 2">
    <name type="scientific">Ancylostoma ceylanicum</name>
    <dbReference type="NCBI Taxonomy" id="53326"/>
    <lineage>
        <taxon>Eukaryota</taxon>
        <taxon>Metazoa</taxon>
        <taxon>Ecdysozoa</taxon>
        <taxon>Nematoda</taxon>
        <taxon>Chromadorea</taxon>
        <taxon>Rhabditida</taxon>
        <taxon>Rhabditina</taxon>
        <taxon>Rhabditomorpha</taxon>
        <taxon>Strongyloidea</taxon>
        <taxon>Ancylostomatidae</taxon>
        <taxon>Ancylostomatinae</taxon>
        <taxon>Ancylostoma</taxon>
    </lineage>
</organism>
<comment type="caution">
    <text evidence="1">The sequence shown here is derived from an EMBL/GenBank/DDBJ whole genome shotgun (WGS) entry which is preliminary data.</text>
</comment>
<name>A0A016SKE0_9BILA</name>
<accession>A0A016SKE0</accession>
<dbReference type="OrthoDB" id="5852686at2759"/>
<dbReference type="EMBL" id="JARK01001547">
    <property type="protein sequence ID" value="EYB91065.1"/>
    <property type="molecule type" value="Genomic_DNA"/>
</dbReference>
<proteinExistence type="predicted"/>
<sequence length="97" mass="10827">MRLMPFEIKQTGATSGLSTPIRVAWLRPFFPHDNTHPQTAICIRSNGALWQHQAGSIRERYQSIIGRGVQQIARVSRCAAALVLIQLAVFLVTDREG</sequence>